<reference evidence="1 2" key="1">
    <citation type="journal article" date="2019" name="Genome Biol. Evol.">
        <title>Insights into the evolution of the New World diploid cottons (Gossypium, subgenus Houzingenia) based on genome sequencing.</title>
        <authorList>
            <person name="Grover C.E."/>
            <person name="Arick M.A. 2nd"/>
            <person name="Thrash A."/>
            <person name="Conover J.L."/>
            <person name="Sanders W.S."/>
            <person name="Peterson D.G."/>
            <person name="Frelichowski J.E."/>
            <person name="Scheffler J.A."/>
            <person name="Scheffler B.E."/>
            <person name="Wendel J.F."/>
        </authorList>
    </citation>
    <scope>NUCLEOTIDE SEQUENCE [LARGE SCALE GENOMIC DNA]</scope>
    <source>
        <strain evidence="1">6</strain>
        <tissue evidence="1">Leaf</tissue>
    </source>
</reference>
<sequence>MFVLARWCGFAMNATMVRSKVGVLSVVV</sequence>
<evidence type="ECO:0000313" key="1">
    <source>
        <dbReference type="EMBL" id="MBA0825569.1"/>
    </source>
</evidence>
<gene>
    <name evidence="1" type="ORF">Goarm_010507</name>
</gene>
<evidence type="ECO:0000313" key="2">
    <source>
        <dbReference type="Proteomes" id="UP000593575"/>
    </source>
</evidence>
<protein>
    <submittedName>
        <fullName evidence="1">Uncharacterized protein</fullName>
    </submittedName>
</protein>
<dbReference type="Proteomes" id="UP000593575">
    <property type="component" value="Unassembled WGS sequence"/>
</dbReference>
<organism evidence="1 2">
    <name type="scientific">Gossypium armourianum</name>
    <dbReference type="NCBI Taxonomy" id="34283"/>
    <lineage>
        <taxon>Eukaryota</taxon>
        <taxon>Viridiplantae</taxon>
        <taxon>Streptophyta</taxon>
        <taxon>Embryophyta</taxon>
        <taxon>Tracheophyta</taxon>
        <taxon>Spermatophyta</taxon>
        <taxon>Magnoliopsida</taxon>
        <taxon>eudicotyledons</taxon>
        <taxon>Gunneridae</taxon>
        <taxon>Pentapetalae</taxon>
        <taxon>rosids</taxon>
        <taxon>malvids</taxon>
        <taxon>Malvales</taxon>
        <taxon>Malvaceae</taxon>
        <taxon>Malvoideae</taxon>
        <taxon>Gossypium</taxon>
    </lineage>
</organism>
<comment type="caution">
    <text evidence="1">The sequence shown here is derived from an EMBL/GenBank/DDBJ whole genome shotgun (WGS) entry which is preliminary data.</text>
</comment>
<dbReference type="EMBL" id="JABFAE010000004">
    <property type="protein sequence ID" value="MBA0825569.1"/>
    <property type="molecule type" value="Genomic_DNA"/>
</dbReference>
<proteinExistence type="predicted"/>
<dbReference type="AlphaFoldDB" id="A0A7J9ITV6"/>
<accession>A0A7J9ITV6</accession>
<name>A0A7J9ITV6_9ROSI</name>
<keyword evidence="2" id="KW-1185">Reference proteome</keyword>